<feature type="non-terminal residue" evidence="1">
    <location>
        <position position="67"/>
    </location>
</feature>
<reference evidence="1" key="1">
    <citation type="submission" date="2022-12" db="EMBL/GenBank/DDBJ databases">
        <title>Draft Genome Sequences of Bacillus licheniformis and Bacillus paralicheniformis strains isolated from Irish skim milk powders.</title>
        <authorList>
            <person name="Lourenco A."/>
            <person name="Li F."/>
            <person name="Geraldine D."/>
            <person name="Tobin J.T."/>
            <person name="Butler F."/>
            <person name="Jordan K."/>
            <person name="Obrien T."/>
        </authorList>
    </citation>
    <scope>NUCLEOTIDE SEQUENCE</scope>
    <source>
        <strain evidence="1">3370</strain>
    </source>
</reference>
<proteinExistence type="predicted"/>
<comment type="caution">
    <text evidence="1">The sequence shown here is derived from an EMBL/GenBank/DDBJ whole genome shotgun (WGS) entry which is preliminary data.</text>
</comment>
<dbReference type="AlphaFoldDB" id="A0AAW6KNU5"/>
<sequence length="67" mass="7764">QIVSFRYTFRFNGPSENVDMTGLKRENALGGIRTPGRRGTGNLLRNPVRIYLRKPYAHLFSITVRHF</sequence>
<dbReference type="Proteomes" id="UP001216709">
    <property type="component" value="Unassembled WGS sequence"/>
</dbReference>
<gene>
    <name evidence="1" type="ORF">PVN32_28340</name>
</gene>
<evidence type="ECO:0000313" key="2">
    <source>
        <dbReference type="Proteomes" id="UP001216709"/>
    </source>
</evidence>
<name>A0AAW6KNU5_9BACI</name>
<organism evidence="1 2">
    <name type="scientific">Bacillus paralicheniformis</name>
    <dbReference type="NCBI Taxonomy" id="1648923"/>
    <lineage>
        <taxon>Bacteria</taxon>
        <taxon>Bacillati</taxon>
        <taxon>Bacillota</taxon>
        <taxon>Bacilli</taxon>
        <taxon>Bacillales</taxon>
        <taxon>Bacillaceae</taxon>
        <taxon>Bacillus</taxon>
    </lineage>
</organism>
<feature type="non-terminal residue" evidence="1">
    <location>
        <position position="1"/>
    </location>
</feature>
<protein>
    <submittedName>
        <fullName evidence="1">Uncharacterized protein</fullName>
    </submittedName>
</protein>
<evidence type="ECO:0000313" key="1">
    <source>
        <dbReference type="EMBL" id="MDE1456004.1"/>
    </source>
</evidence>
<dbReference type="RefSeq" id="WP_274686349.1">
    <property type="nucleotide sequence ID" value="NZ_JARAFO010001046.1"/>
</dbReference>
<dbReference type="EMBL" id="JARAFO010001046">
    <property type="protein sequence ID" value="MDE1456004.1"/>
    <property type="molecule type" value="Genomic_DNA"/>
</dbReference>
<accession>A0AAW6KNU5</accession>